<dbReference type="EMBL" id="MU118136">
    <property type="protein sequence ID" value="KAF9644492.1"/>
    <property type="molecule type" value="Genomic_DNA"/>
</dbReference>
<reference evidence="1" key="2">
    <citation type="journal article" date="2020" name="Nat. Commun.">
        <title>Large-scale genome sequencing of mycorrhizal fungi provides insights into the early evolution of symbiotic traits.</title>
        <authorList>
            <person name="Miyauchi S."/>
            <person name="Kiss E."/>
            <person name="Kuo A."/>
            <person name="Drula E."/>
            <person name="Kohler A."/>
            <person name="Sanchez-Garcia M."/>
            <person name="Morin E."/>
            <person name="Andreopoulos B."/>
            <person name="Barry K.W."/>
            <person name="Bonito G."/>
            <person name="Buee M."/>
            <person name="Carver A."/>
            <person name="Chen C."/>
            <person name="Cichocki N."/>
            <person name="Clum A."/>
            <person name="Culley D."/>
            <person name="Crous P.W."/>
            <person name="Fauchery L."/>
            <person name="Girlanda M."/>
            <person name="Hayes R.D."/>
            <person name="Keri Z."/>
            <person name="LaButti K."/>
            <person name="Lipzen A."/>
            <person name="Lombard V."/>
            <person name="Magnuson J."/>
            <person name="Maillard F."/>
            <person name="Murat C."/>
            <person name="Nolan M."/>
            <person name="Ohm R.A."/>
            <person name="Pangilinan J."/>
            <person name="Pereira M.F."/>
            <person name="Perotto S."/>
            <person name="Peter M."/>
            <person name="Pfister S."/>
            <person name="Riley R."/>
            <person name="Sitrit Y."/>
            <person name="Stielow J.B."/>
            <person name="Szollosi G."/>
            <person name="Zifcakova L."/>
            <person name="Stursova M."/>
            <person name="Spatafora J.W."/>
            <person name="Tedersoo L."/>
            <person name="Vaario L.M."/>
            <person name="Yamada A."/>
            <person name="Yan M."/>
            <person name="Wang P."/>
            <person name="Xu J."/>
            <person name="Bruns T."/>
            <person name="Baldrian P."/>
            <person name="Vilgalys R."/>
            <person name="Dunand C."/>
            <person name="Henrissat B."/>
            <person name="Grigoriev I.V."/>
            <person name="Hibbett D."/>
            <person name="Nagy L.G."/>
            <person name="Martin F.M."/>
        </authorList>
    </citation>
    <scope>NUCLEOTIDE SEQUENCE</scope>
    <source>
        <strain evidence="1">P2</strain>
    </source>
</reference>
<comment type="caution">
    <text evidence="1">The sequence shown here is derived from an EMBL/GenBank/DDBJ whole genome shotgun (WGS) entry which is preliminary data.</text>
</comment>
<evidence type="ECO:0000313" key="2">
    <source>
        <dbReference type="Proteomes" id="UP000886501"/>
    </source>
</evidence>
<organism evidence="1 2">
    <name type="scientific">Thelephora ganbajun</name>
    <name type="common">Ganba fungus</name>
    <dbReference type="NCBI Taxonomy" id="370292"/>
    <lineage>
        <taxon>Eukaryota</taxon>
        <taxon>Fungi</taxon>
        <taxon>Dikarya</taxon>
        <taxon>Basidiomycota</taxon>
        <taxon>Agaricomycotina</taxon>
        <taxon>Agaricomycetes</taxon>
        <taxon>Thelephorales</taxon>
        <taxon>Thelephoraceae</taxon>
        <taxon>Thelephora</taxon>
    </lineage>
</organism>
<name>A0ACB6Z4Q5_THEGA</name>
<gene>
    <name evidence="1" type="ORF">BDM02DRAFT_943924</name>
</gene>
<sequence>MGLLPGFFCQAKHSGRVQTSCGGWRVDLIHPSHSPTFSRRIPTLLSSIPQNDLSSGLRCSEEGREGNGAVCHVCHLGIFSDARRSDYLFAARWRKLQRKGLKHIRRLSEILGNGGYVAGEKWYHGCSTSSSVRCGAAVR</sequence>
<dbReference type="Proteomes" id="UP000886501">
    <property type="component" value="Unassembled WGS sequence"/>
</dbReference>
<accession>A0ACB6Z4Q5</accession>
<evidence type="ECO:0000313" key="1">
    <source>
        <dbReference type="EMBL" id="KAF9644492.1"/>
    </source>
</evidence>
<keyword evidence="2" id="KW-1185">Reference proteome</keyword>
<protein>
    <submittedName>
        <fullName evidence="1">Uncharacterized protein</fullName>
    </submittedName>
</protein>
<proteinExistence type="predicted"/>
<reference evidence="1" key="1">
    <citation type="submission" date="2019-10" db="EMBL/GenBank/DDBJ databases">
        <authorList>
            <consortium name="DOE Joint Genome Institute"/>
            <person name="Kuo A."/>
            <person name="Miyauchi S."/>
            <person name="Kiss E."/>
            <person name="Drula E."/>
            <person name="Kohler A."/>
            <person name="Sanchez-Garcia M."/>
            <person name="Andreopoulos B."/>
            <person name="Barry K.W."/>
            <person name="Bonito G."/>
            <person name="Buee M."/>
            <person name="Carver A."/>
            <person name="Chen C."/>
            <person name="Cichocki N."/>
            <person name="Clum A."/>
            <person name="Culley D."/>
            <person name="Crous P.W."/>
            <person name="Fauchery L."/>
            <person name="Girlanda M."/>
            <person name="Hayes R."/>
            <person name="Keri Z."/>
            <person name="Labutti K."/>
            <person name="Lipzen A."/>
            <person name="Lombard V."/>
            <person name="Magnuson J."/>
            <person name="Maillard F."/>
            <person name="Morin E."/>
            <person name="Murat C."/>
            <person name="Nolan M."/>
            <person name="Ohm R."/>
            <person name="Pangilinan J."/>
            <person name="Pereira M."/>
            <person name="Perotto S."/>
            <person name="Peter M."/>
            <person name="Riley R."/>
            <person name="Sitrit Y."/>
            <person name="Stielow B."/>
            <person name="Szollosi G."/>
            <person name="Zifcakova L."/>
            <person name="Stursova M."/>
            <person name="Spatafora J.W."/>
            <person name="Tedersoo L."/>
            <person name="Vaario L.-M."/>
            <person name="Yamada A."/>
            <person name="Yan M."/>
            <person name="Wang P."/>
            <person name="Xu J."/>
            <person name="Bruns T."/>
            <person name="Baldrian P."/>
            <person name="Vilgalys R."/>
            <person name="Henrissat B."/>
            <person name="Grigoriev I.V."/>
            <person name="Hibbett D."/>
            <person name="Nagy L.G."/>
            <person name="Martin F.M."/>
        </authorList>
    </citation>
    <scope>NUCLEOTIDE SEQUENCE</scope>
    <source>
        <strain evidence="1">P2</strain>
    </source>
</reference>